<feature type="chain" id="PRO_5046691486" description="Lipoprotein" evidence="2">
    <location>
        <begin position="24"/>
        <end position="255"/>
    </location>
</feature>
<keyword evidence="4" id="KW-1185">Reference proteome</keyword>
<dbReference type="PROSITE" id="PS51257">
    <property type="entry name" value="PROKAR_LIPOPROTEIN"/>
    <property type="match status" value="1"/>
</dbReference>
<feature type="signal peptide" evidence="2">
    <location>
        <begin position="1"/>
        <end position="23"/>
    </location>
</feature>
<gene>
    <name evidence="3" type="ORF">GCM10025782_27530</name>
</gene>
<evidence type="ECO:0000313" key="3">
    <source>
        <dbReference type="EMBL" id="GAA4727411.1"/>
    </source>
</evidence>
<evidence type="ECO:0008006" key="5">
    <source>
        <dbReference type="Google" id="ProtNLM"/>
    </source>
</evidence>
<dbReference type="InterPro" id="IPR006311">
    <property type="entry name" value="TAT_signal"/>
</dbReference>
<feature type="region of interest" description="Disordered" evidence="1">
    <location>
        <begin position="28"/>
        <end position="57"/>
    </location>
</feature>
<sequence length="255" mass="26107">MSRLSRRALGAGVVPLSVALALAGCGTETEPAAAGGSSKPSSSSSSTTTKAEPPSASSLYAKARKTALAAESGHIAGTMTNSGDKFTIDLAGTVDGTNQSLGLGRGADGKITILTVGGKNYLSATEDFWADQVGAGPAKTLQNKFVILPAAQAKEFGDLTIKGLLTEMFEDKQLSVLDGANTRVEKTTIDGADAWKLTERSGGDGAALVVSADDKATLLRIEGPTDDPGRLDFSEWDEVPAVTAPAPSKVIELPK</sequence>
<feature type="compositionally biased region" description="Low complexity" evidence="1">
    <location>
        <begin position="30"/>
        <end position="57"/>
    </location>
</feature>
<evidence type="ECO:0000256" key="2">
    <source>
        <dbReference type="SAM" id="SignalP"/>
    </source>
</evidence>
<reference evidence="4" key="1">
    <citation type="journal article" date="2019" name="Int. J. Syst. Evol. Microbiol.">
        <title>The Global Catalogue of Microorganisms (GCM) 10K type strain sequencing project: providing services to taxonomists for standard genome sequencing and annotation.</title>
        <authorList>
            <consortium name="The Broad Institute Genomics Platform"/>
            <consortium name="The Broad Institute Genome Sequencing Center for Infectious Disease"/>
            <person name="Wu L."/>
            <person name="Ma J."/>
        </authorList>
    </citation>
    <scope>NUCLEOTIDE SEQUENCE [LARGE SCALE GENOMIC DNA]</scope>
    <source>
        <strain evidence="4">JCM 18961</strain>
    </source>
</reference>
<dbReference type="Proteomes" id="UP001500556">
    <property type="component" value="Unassembled WGS sequence"/>
</dbReference>
<proteinExistence type="predicted"/>
<dbReference type="EMBL" id="BAABLO010000011">
    <property type="protein sequence ID" value="GAA4727411.1"/>
    <property type="molecule type" value="Genomic_DNA"/>
</dbReference>
<keyword evidence="2" id="KW-0732">Signal</keyword>
<evidence type="ECO:0000313" key="4">
    <source>
        <dbReference type="Proteomes" id="UP001500556"/>
    </source>
</evidence>
<dbReference type="Gene3D" id="2.50.20.20">
    <property type="match status" value="1"/>
</dbReference>
<accession>A0ABP8YHU5</accession>
<organism evidence="3 4">
    <name type="scientific">Pedococcus ginsenosidimutans</name>
    <dbReference type="NCBI Taxonomy" id="490570"/>
    <lineage>
        <taxon>Bacteria</taxon>
        <taxon>Bacillati</taxon>
        <taxon>Actinomycetota</taxon>
        <taxon>Actinomycetes</taxon>
        <taxon>Micrococcales</taxon>
        <taxon>Intrasporangiaceae</taxon>
        <taxon>Pedococcus</taxon>
    </lineage>
</organism>
<protein>
    <recommendedName>
        <fullName evidence="5">Lipoprotein</fullName>
    </recommendedName>
</protein>
<dbReference type="PROSITE" id="PS51318">
    <property type="entry name" value="TAT"/>
    <property type="match status" value="1"/>
</dbReference>
<comment type="caution">
    <text evidence="3">The sequence shown here is derived from an EMBL/GenBank/DDBJ whole genome shotgun (WGS) entry which is preliminary data.</text>
</comment>
<dbReference type="RefSeq" id="WP_345504129.1">
    <property type="nucleotide sequence ID" value="NZ_BAABLO010000011.1"/>
</dbReference>
<evidence type="ECO:0000256" key="1">
    <source>
        <dbReference type="SAM" id="MobiDB-lite"/>
    </source>
</evidence>
<name>A0ABP8YHU5_9MICO</name>